<proteinExistence type="predicted"/>
<protein>
    <submittedName>
        <fullName evidence="2">Uncharacterized protein</fullName>
    </submittedName>
</protein>
<evidence type="ECO:0000313" key="2">
    <source>
        <dbReference type="EMBL" id="XCP82350.1"/>
    </source>
</evidence>
<dbReference type="Gene3D" id="3.40.630.10">
    <property type="entry name" value="Zn peptidases"/>
    <property type="match status" value="1"/>
</dbReference>
<accession>A0AAU8N126</accession>
<evidence type="ECO:0000256" key="1">
    <source>
        <dbReference type="SAM" id="MobiDB-lite"/>
    </source>
</evidence>
<feature type="compositionally biased region" description="Pro residues" evidence="1">
    <location>
        <begin position="187"/>
        <end position="199"/>
    </location>
</feature>
<name>A0AAU8N126_9ACTO</name>
<dbReference type="SUPFAM" id="SSF53187">
    <property type="entry name" value="Zn-dependent exopeptidases"/>
    <property type="match status" value="1"/>
</dbReference>
<organism evidence="2">
    <name type="scientific">Actinomyces timonensis</name>
    <dbReference type="NCBI Taxonomy" id="1288391"/>
    <lineage>
        <taxon>Bacteria</taxon>
        <taxon>Bacillati</taxon>
        <taxon>Actinomycetota</taxon>
        <taxon>Actinomycetes</taxon>
        <taxon>Actinomycetales</taxon>
        <taxon>Actinomycetaceae</taxon>
        <taxon>Actinomyces</taxon>
    </lineage>
</organism>
<feature type="compositionally biased region" description="Basic and acidic residues" evidence="1">
    <location>
        <begin position="1"/>
        <end position="14"/>
    </location>
</feature>
<dbReference type="AlphaFoldDB" id="A0AAU8N126"/>
<feature type="region of interest" description="Disordered" evidence="1">
    <location>
        <begin position="1"/>
        <end position="32"/>
    </location>
</feature>
<dbReference type="EMBL" id="CP159989">
    <property type="protein sequence ID" value="XCP82350.1"/>
    <property type="molecule type" value="Genomic_DNA"/>
</dbReference>
<sequence length="210" mass="21304">MSADRPPADPTDRPSHRRRTARAGLPDLSQPTRPCAAIQGLMAAETEARRLAAGPAPALADGVGAPAVLRSALADIVERLAPEILSLSHDLHAHPEVGYQEHHAMAAVAGLLRVHGIEPDLGVFGMETALRASIGPVAPVGVADGVADAAGGAPRPPVPVPSRSSPSTTRCRASATPAVTTSCAPTPWGPSSPWPPSRPSAPGACRAPSS</sequence>
<reference evidence="2" key="1">
    <citation type="submission" date="2024-05" db="EMBL/GenBank/DDBJ databases">
        <title>Draft genome assemblies of 36 bacteria isolated from hibernating arctic ground squirrels.</title>
        <authorList>
            <person name="McKee H."/>
            <person name="Mullen L."/>
            <person name="Drown D.M."/>
            <person name="Duddleston K.N."/>
        </authorList>
    </citation>
    <scope>NUCLEOTIDE SEQUENCE</scope>
    <source>
        <strain evidence="2">AR004</strain>
    </source>
</reference>
<gene>
    <name evidence="2" type="ORF">ABXS69_10525</name>
</gene>
<feature type="region of interest" description="Disordered" evidence="1">
    <location>
        <begin position="151"/>
        <end position="210"/>
    </location>
</feature>